<evidence type="ECO:0000256" key="1">
    <source>
        <dbReference type="SAM" id="MobiDB-lite"/>
    </source>
</evidence>
<dbReference type="EMBL" id="JAPQKP010000006">
    <property type="protein sequence ID" value="KAJ5185740.1"/>
    <property type="molecule type" value="Genomic_DNA"/>
</dbReference>
<dbReference type="Proteomes" id="UP001150879">
    <property type="component" value="Unassembled WGS sequence"/>
</dbReference>
<comment type="caution">
    <text evidence="2">The sequence shown here is derived from an EMBL/GenBank/DDBJ whole genome shotgun (WGS) entry which is preliminary data.</text>
</comment>
<reference evidence="2" key="2">
    <citation type="journal article" date="2023" name="IMA Fungus">
        <title>Comparative genomic study of the Penicillium genus elucidates a diverse pangenome and 15 lateral gene transfer events.</title>
        <authorList>
            <person name="Petersen C."/>
            <person name="Sorensen T."/>
            <person name="Nielsen M.R."/>
            <person name="Sondergaard T.E."/>
            <person name="Sorensen J.L."/>
            <person name="Fitzpatrick D.A."/>
            <person name="Frisvad J.C."/>
            <person name="Nielsen K.L."/>
        </authorList>
    </citation>
    <scope>NUCLEOTIDE SEQUENCE</scope>
    <source>
        <strain evidence="2">IBT 16849</strain>
    </source>
</reference>
<organism evidence="2 3">
    <name type="scientific">Penicillium cf. griseofulvum</name>
    <dbReference type="NCBI Taxonomy" id="2972120"/>
    <lineage>
        <taxon>Eukaryota</taxon>
        <taxon>Fungi</taxon>
        <taxon>Dikarya</taxon>
        <taxon>Ascomycota</taxon>
        <taxon>Pezizomycotina</taxon>
        <taxon>Eurotiomycetes</taxon>
        <taxon>Eurotiomycetidae</taxon>
        <taxon>Eurotiales</taxon>
        <taxon>Aspergillaceae</taxon>
        <taxon>Penicillium</taxon>
    </lineage>
</organism>
<gene>
    <name evidence="2" type="ORF">N7472_010580</name>
</gene>
<feature type="region of interest" description="Disordered" evidence="1">
    <location>
        <begin position="154"/>
        <end position="175"/>
    </location>
</feature>
<name>A0A9W9M1J5_9EURO</name>
<sequence length="320" mass="35088">MASLKTVGSAGPDVSLPGPFPPTAPSSSIMSALPDGYVVHHFSRFKLLRTCAEVLAESLRTESKSVSQWLVVLGLSQSAIRRLNENHKCLEGIEYRFAWEGQAGLIKIVHSFDHDSVTDGLTRVMDLYLIRMGLVSITSRKWVVNTTYKPTANKGKEADQGFLPPSRLPPTTGSPPGWPTLTIETGLSESLSQLRQDARWWLSNSLGEVRIVLVISISKQKDRVFIEMWQLAPPNSPRPLTRAYVQTLCQRNPNVPPLIQQPASSQTAYCAHELTITANGVTGAPLTLPFAALYDRPPAQGEGDIVLTAQDFLDITSVVF</sequence>
<accession>A0A9W9M1J5</accession>
<keyword evidence="3" id="KW-1185">Reference proteome</keyword>
<dbReference type="OrthoDB" id="76567at2759"/>
<evidence type="ECO:0000313" key="3">
    <source>
        <dbReference type="Proteomes" id="UP001150879"/>
    </source>
</evidence>
<dbReference type="AlphaFoldDB" id="A0A9W9M1J5"/>
<feature type="compositionally biased region" description="Pro residues" evidence="1">
    <location>
        <begin position="166"/>
        <end position="175"/>
    </location>
</feature>
<evidence type="ECO:0000313" key="2">
    <source>
        <dbReference type="EMBL" id="KAJ5185740.1"/>
    </source>
</evidence>
<reference evidence="2" key="1">
    <citation type="submission" date="2022-11" db="EMBL/GenBank/DDBJ databases">
        <authorList>
            <person name="Petersen C."/>
        </authorList>
    </citation>
    <scope>NUCLEOTIDE SEQUENCE</scope>
    <source>
        <strain evidence="2">IBT 16849</strain>
    </source>
</reference>
<protein>
    <submittedName>
        <fullName evidence="2">Uncharacterized protein</fullName>
    </submittedName>
</protein>
<proteinExistence type="predicted"/>